<dbReference type="PANTHER" id="PTHR19328">
    <property type="entry name" value="HEDGEHOG-INTERACTING PROTEIN"/>
    <property type="match status" value="1"/>
</dbReference>
<dbReference type="PANTHER" id="PTHR19328:SF75">
    <property type="entry name" value="ALDOSE SUGAR DEHYDROGENASE YLII"/>
    <property type="match status" value="1"/>
</dbReference>
<dbReference type="Proteomes" id="UP000644441">
    <property type="component" value="Unassembled WGS sequence"/>
</dbReference>
<gene>
    <name evidence="2" type="ORF">ISO4_00044</name>
</gene>
<dbReference type="InterPro" id="IPR011042">
    <property type="entry name" value="6-blade_b-propeller_TolB-like"/>
</dbReference>
<dbReference type="Pfam" id="PF07995">
    <property type="entry name" value="GSDH"/>
    <property type="match status" value="1"/>
</dbReference>
<dbReference type="PROSITE" id="PS51257">
    <property type="entry name" value="PROKAR_LIPOPROTEIN"/>
    <property type="match status" value="1"/>
</dbReference>
<feature type="domain" description="Glucose/Sorbosone dehydrogenase" evidence="1">
    <location>
        <begin position="40"/>
        <end position="368"/>
    </location>
</feature>
<evidence type="ECO:0000259" key="1">
    <source>
        <dbReference type="Pfam" id="PF07995"/>
    </source>
</evidence>
<dbReference type="InterPro" id="IPR011041">
    <property type="entry name" value="Quinoprot_gluc/sorb_DH_b-prop"/>
</dbReference>
<reference evidence="2 3" key="1">
    <citation type="submission" date="2012-09" db="EMBL/GenBank/DDBJ databases">
        <title>Genome Sequence of alkane-degrading Bacterium Alcanivorax venustensis ISO4.</title>
        <authorList>
            <person name="Lai Q."/>
            <person name="Shao Z."/>
        </authorList>
    </citation>
    <scope>NUCLEOTIDE SEQUENCE [LARGE SCALE GENOMIC DNA]</scope>
    <source>
        <strain evidence="2 3">ISO4</strain>
    </source>
</reference>
<evidence type="ECO:0000313" key="2">
    <source>
        <dbReference type="EMBL" id="MBF5051442.1"/>
    </source>
</evidence>
<dbReference type="InterPro" id="IPR012938">
    <property type="entry name" value="Glc/Sorbosone_DH"/>
</dbReference>
<keyword evidence="3" id="KW-1185">Reference proteome</keyword>
<organism evidence="2 3">
    <name type="scientific">Alloalcanivorax venustensis ISO4</name>
    <dbReference type="NCBI Taxonomy" id="1177184"/>
    <lineage>
        <taxon>Bacteria</taxon>
        <taxon>Pseudomonadati</taxon>
        <taxon>Pseudomonadota</taxon>
        <taxon>Gammaproteobacteria</taxon>
        <taxon>Oceanospirillales</taxon>
        <taxon>Alcanivoracaceae</taxon>
        <taxon>Alloalcanivorax</taxon>
    </lineage>
</organism>
<sequence>MSRYLPLVGALLVSACADAKSPIEPDDDPSVSATTLVEGLNHPWSLAFVPGEADDEWLISERGGDLRRVVDGKLLDDAVTGVPEVVAKGQGGLFDVVPHPHFADNRRLYISYAKACDGGATTAVGHGLYADGELEQFQDVFIADACTDTAKHFGGRILFDNDGYLFITVGDRGQRERAQDTGGHGGSVIRVNDDGSVPADNPLVGQDGAKTAIWSWGHRNPQGLALHPESGEPWLNEHGPRGGDEINVVRAGINYGWPVITYGNEYYGPDIGQEKKEGYAQPLHYWVPSIAPSGMVFVTGDRYPEWRGDVVSGALKLTHLNRVAFDGTTPTGETRYLQERGERIRDVRQGPDGYLYLLTDAPDGKLLRVEPPS</sequence>
<comment type="caution">
    <text evidence="2">The sequence shown here is derived from an EMBL/GenBank/DDBJ whole genome shotgun (WGS) entry which is preliminary data.</text>
</comment>
<name>A0ABS0ACV5_9GAMM</name>
<dbReference type="Gene3D" id="2.120.10.30">
    <property type="entry name" value="TolB, C-terminal domain"/>
    <property type="match status" value="1"/>
</dbReference>
<evidence type="ECO:0000313" key="3">
    <source>
        <dbReference type="Proteomes" id="UP000644441"/>
    </source>
</evidence>
<accession>A0ABS0ACV5</accession>
<protein>
    <submittedName>
        <fullName evidence="2">Glucose sorbosone dehydrogenase</fullName>
    </submittedName>
</protein>
<proteinExistence type="predicted"/>
<dbReference type="SUPFAM" id="SSF50952">
    <property type="entry name" value="Soluble quinoprotein glucose dehydrogenase"/>
    <property type="match status" value="1"/>
</dbReference>
<dbReference type="EMBL" id="ARXR01000001">
    <property type="protein sequence ID" value="MBF5051442.1"/>
    <property type="molecule type" value="Genomic_DNA"/>
</dbReference>